<dbReference type="OrthoDB" id="2017446at2759"/>
<evidence type="ECO:0000256" key="5">
    <source>
        <dbReference type="ARBA" id="ARBA00022729"/>
    </source>
</evidence>
<dbReference type="EMBL" id="ASPP01008703">
    <property type="protein sequence ID" value="ETO25189.1"/>
    <property type="molecule type" value="Genomic_DNA"/>
</dbReference>
<dbReference type="NCBIfam" id="TIGR01376">
    <property type="entry name" value="POMP_repeat"/>
    <property type="match status" value="2"/>
</dbReference>
<keyword evidence="5" id="KW-0732">Signal</keyword>
<dbReference type="SMART" id="SM00710">
    <property type="entry name" value="PbH1"/>
    <property type="match status" value="6"/>
</dbReference>
<dbReference type="AlphaFoldDB" id="X6NHG1"/>
<keyword evidence="10" id="KW-1185">Reference proteome</keyword>
<dbReference type="PANTHER" id="PTHR11319:SF35">
    <property type="entry name" value="OUTER MEMBRANE PROTEIN PMPC-RELATED"/>
    <property type="match status" value="1"/>
</dbReference>
<accession>X6NHG1</accession>
<protein>
    <submittedName>
        <fullName evidence="9">Polymorphic membrane protein</fullName>
    </submittedName>
</protein>
<keyword evidence="4" id="KW-0964">Secreted</keyword>
<dbReference type="SUPFAM" id="SSF51126">
    <property type="entry name" value="Pectin lyase-like"/>
    <property type="match status" value="1"/>
</dbReference>
<keyword evidence="7" id="KW-0998">Cell outer membrane</keyword>
<gene>
    <name evidence="9" type="ORF">RFI_11948</name>
</gene>
<evidence type="ECO:0000313" key="9">
    <source>
        <dbReference type="EMBL" id="ETO25189.1"/>
    </source>
</evidence>
<evidence type="ECO:0000256" key="4">
    <source>
        <dbReference type="ARBA" id="ARBA00022525"/>
    </source>
</evidence>
<evidence type="ECO:0000256" key="7">
    <source>
        <dbReference type="ARBA" id="ARBA00023237"/>
    </source>
</evidence>
<evidence type="ECO:0000313" key="10">
    <source>
        <dbReference type="Proteomes" id="UP000023152"/>
    </source>
</evidence>
<evidence type="ECO:0000256" key="8">
    <source>
        <dbReference type="SAM" id="Phobius"/>
    </source>
</evidence>
<dbReference type="Proteomes" id="UP000023152">
    <property type="component" value="Unassembled WGS sequence"/>
</dbReference>
<dbReference type="PANTHER" id="PTHR11319">
    <property type="entry name" value="G PROTEIN-COUPLED RECEPTOR-RELATED"/>
    <property type="match status" value="1"/>
</dbReference>
<evidence type="ECO:0000256" key="1">
    <source>
        <dbReference type="ARBA" id="ARBA00004196"/>
    </source>
</evidence>
<proteinExistence type="predicted"/>
<name>X6NHG1_RETFI</name>
<dbReference type="InterPro" id="IPR011050">
    <property type="entry name" value="Pectin_lyase_fold/virulence"/>
</dbReference>
<evidence type="ECO:0000256" key="6">
    <source>
        <dbReference type="ARBA" id="ARBA00023136"/>
    </source>
</evidence>
<comment type="subcellular location">
    <subcellularLocation>
        <location evidence="1">Cell envelope</location>
    </subcellularLocation>
    <subcellularLocation>
        <location evidence="2">Cell outer membrane</location>
    </subcellularLocation>
    <subcellularLocation>
        <location evidence="3">Secreted</location>
    </subcellularLocation>
</comment>
<feature type="non-terminal residue" evidence="9">
    <location>
        <position position="447"/>
    </location>
</feature>
<dbReference type="InterPro" id="IPR006626">
    <property type="entry name" value="PbH1"/>
</dbReference>
<comment type="caution">
    <text evidence="9">The sequence shown here is derived from an EMBL/GenBank/DDBJ whole genome shotgun (WGS) entry which is preliminary data.</text>
</comment>
<keyword evidence="6 8" id="KW-0472">Membrane</keyword>
<keyword evidence="8" id="KW-1133">Transmembrane helix</keyword>
<organism evidence="9 10">
    <name type="scientific">Reticulomyxa filosa</name>
    <dbReference type="NCBI Taxonomy" id="46433"/>
    <lineage>
        <taxon>Eukaryota</taxon>
        <taxon>Sar</taxon>
        <taxon>Rhizaria</taxon>
        <taxon>Retaria</taxon>
        <taxon>Foraminifera</taxon>
        <taxon>Monothalamids</taxon>
        <taxon>Reticulomyxidae</taxon>
        <taxon>Reticulomyxa</taxon>
    </lineage>
</organism>
<feature type="transmembrane region" description="Helical" evidence="8">
    <location>
        <begin position="12"/>
        <end position="31"/>
    </location>
</feature>
<evidence type="ECO:0000256" key="2">
    <source>
        <dbReference type="ARBA" id="ARBA00004442"/>
    </source>
</evidence>
<dbReference type="InterPro" id="IPR003368">
    <property type="entry name" value="POMP_repeat"/>
</dbReference>
<keyword evidence="8" id="KW-0812">Transmembrane</keyword>
<sequence length="447" mass="48283">MTIFFFPHFDLIQFNLIVLFYFVLFCCWHAGVTPLVEQPLTISNSQFVNNLAASDGAGVAVMLASNYSVTNCLFRGNIARLSGAGFFDGNGYATCRANISLMIDSVFVNNSAQQVQICVCVCVFSRKGGGLFIRGCNTTVTNTTFRDNSAIGLGGSLMIDAASGRTMLSQLVVTNSQSGRHGGGIAITGGNVFLTNVTLMNNTASQNGGGLYVRGTQGWVLNVDLQNAVIDWNTASQGGGASIESNVDFYNWTSKPEVKFTYVSIAHNKGITNGGGISIQNGALATSQCYFDSNQAKNGSGISYQSGWYQDYQVPYFIFFLFCFCLIFFFLCFFQSRNKLTTYVYIVCSEKNAASEMGGGIYAAETSVGLNETKFARNSAKYGGAIYAAKCFIKESKNVNFSQNVAKFSGGAIQVPFNCSTWCVDCHYQVNEAPSGQDQSTGPAQMR</sequence>
<evidence type="ECO:0000256" key="3">
    <source>
        <dbReference type="ARBA" id="ARBA00004613"/>
    </source>
</evidence>
<feature type="transmembrane region" description="Helical" evidence="8">
    <location>
        <begin position="314"/>
        <end position="334"/>
    </location>
</feature>
<reference evidence="9 10" key="1">
    <citation type="journal article" date="2013" name="Curr. Biol.">
        <title>The Genome of the Foraminiferan Reticulomyxa filosa.</title>
        <authorList>
            <person name="Glockner G."/>
            <person name="Hulsmann N."/>
            <person name="Schleicher M."/>
            <person name="Noegel A.A."/>
            <person name="Eichinger L."/>
            <person name="Gallinger C."/>
            <person name="Pawlowski J."/>
            <person name="Sierra R."/>
            <person name="Euteneuer U."/>
            <person name="Pillet L."/>
            <person name="Moustafa A."/>
            <person name="Platzer M."/>
            <person name="Groth M."/>
            <person name="Szafranski K."/>
            <person name="Schliwa M."/>
        </authorList>
    </citation>
    <scope>NUCLEOTIDE SEQUENCE [LARGE SCALE GENOMIC DNA]</scope>
</reference>
<dbReference type="GO" id="GO:0005576">
    <property type="term" value="C:extracellular region"/>
    <property type="evidence" value="ECO:0007669"/>
    <property type="project" value="UniProtKB-SubCell"/>
</dbReference>